<evidence type="ECO:0000313" key="2">
    <source>
        <dbReference type="Proteomes" id="UP001432027"/>
    </source>
</evidence>
<gene>
    <name evidence="1" type="ORF">PENTCL1PPCAC_9821</name>
</gene>
<sequence>LTTAAAANIPTLLATRIIRCMIGFRSLSAARKKLAAHPNENEIKRARTILLATRRPSSLNTLVVSAGTATGATQSK</sequence>
<accession>A0AAV5SWS3</accession>
<dbReference type="AlphaFoldDB" id="A0AAV5SWS3"/>
<comment type="caution">
    <text evidence="1">The sequence shown here is derived from an EMBL/GenBank/DDBJ whole genome shotgun (WGS) entry which is preliminary data.</text>
</comment>
<organism evidence="1 2">
    <name type="scientific">Pristionchus entomophagus</name>
    <dbReference type="NCBI Taxonomy" id="358040"/>
    <lineage>
        <taxon>Eukaryota</taxon>
        <taxon>Metazoa</taxon>
        <taxon>Ecdysozoa</taxon>
        <taxon>Nematoda</taxon>
        <taxon>Chromadorea</taxon>
        <taxon>Rhabditida</taxon>
        <taxon>Rhabditina</taxon>
        <taxon>Diplogasteromorpha</taxon>
        <taxon>Diplogasteroidea</taxon>
        <taxon>Neodiplogasteridae</taxon>
        <taxon>Pristionchus</taxon>
    </lineage>
</organism>
<feature type="non-terminal residue" evidence="1">
    <location>
        <position position="1"/>
    </location>
</feature>
<keyword evidence="2" id="KW-1185">Reference proteome</keyword>
<dbReference type="Proteomes" id="UP001432027">
    <property type="component" value="Unassembled WGS sequence"/>
</dbReference>
<name>A0AAV5SWS3_9BILA</name>
<reference evidence="1" key="1">
    <citation type="submission" date="2023-10" db="EMBL/GenBank/DDBJ databases">
        <title>Genome assembly of Pristionchus species.</title>
        <authorList>
            <person name="Yoshida K."/>
            <person name="Sommer R.J."/>
        </authorList>
    </citation>
    <scope>NUCLEOTIDE SEQUENCE</scope>
    <source>
        <strain evidence="1">RS0144</strain>
    </source>
</reference>
<evidence type="ECO:0000313" key="1">
    <source>
        <dbReference type="EMBL" id="GMS87646.1"/>
    </source>
</evidence>
<protein>
    <submittedName>
        <fullName evidence="1">Uncharacterized protein</fullName>
    </submittedName>
</protein>
<proteinExistence type="predicted"/>
<dbReference type="EMBL" id="BTSX01000003">
    <property type="protein sequence ID" value="GMS87646.1"/>
    <property type="molecule type" value="Genomic_DNA"/>
</dbReference>